<reference evidence="11 12" key="1">
    <citation type="submission" date="2023-10" db="EMBL/GenBank/DDBJ databases">
        <title>Nicoliella lavandulae sp. nov. isolated from Lavandula angustifolia flowers.</title>
        <authorList>
            <person name="Alcantara C."/>
            <person name="Zuniga M."/>
            <person name="Landete J.M."/>
            <person name="Monedero V."/>
        </authorList>
    </citation>
    <scope>NUCLEOTIDE SEQUENCE [LARGE SCALE GENOMIC DNA]</scope>
    <source>
        <strain evidence="11 12">Es01</strain>
    </source>
</reference>
<evidence type="ECO:0000259" key="10">
    <source>
        <dbReference type="Pfam" id="PF07885"/>
    </source>
</evidence>
<evidence type="ECO:0000313" key="12">
    <source>
        <dbReference type="Proteomes" id="UP001370590"/>
    </source>
</evidence>
<feature type="transmembrane region" description="Helical" evidence="9">
    <location>
        <begin position="130"/>
        <end position="152"/>
    </location>
</feature>
<evidence type="ECO:0000313" key="11">
    <source>
        <dbReference type="EMBL" id="MEJ6400086.1"/>
    </source>
</evidence>
<keyword evidence="12" id="KW-1185">Reference proteome</keyword>
<dbReference type="PANTHER" id="PTHR11537">
    <property type="entry name" value="VOLTAGE-GATED POTASSIUM CHANNEL"/>
    <property type="match status" value="1"/>
</dbReference>
<dbReference type="PANTHER" id="PTHR11537:SF254">
    <property type="entry name" value="POTASSIUM VOLTAGE-GATED CHANNEL PROTEIN SHAB"/>
    <property type="match status" value="1"/>
</dbReference>
<proteinExistence type="predicted"/>
<evidence type="ECO:0000256" key="4">
    <source>
        <dbReference type="ARBA" id="ARBA00022989"/>
    </source>
</evidence>
<organism evidence="11 12">
    <name type="scientific">Nicoliella lavandulae</name>
    <dbReference type="NCBI Taxonomy" id="3082954"/>
    <lineage>
        <taxon>Bacteria</taxon>
        <taxon>Bacillati</taxon>
        <taxon>Bacillota</taxon>
        <taxon>Bacilli</taxon>
        <taxon>Lactobacillales</taxon>
        <taxon>Lactobacillaceae</taxon>
        <taxon>Nicoliella</taxon>
    </lineage>
</organism>
<dbReference type="Pfam" id="PF07885">
    <property type="entry name" value="Ion_trans_2"/>
    <property type="match status" value="1"/>
</dbReference>
<sequence length="264" mass="30625">MPITKSTKQKWQLLYNIVIVILAVTSIVMVVLDYVHVIYLYRGWIQFIYYGIWITFIVDYVCNLIFSHNKRHFLISTCLDLVSLIPGHPVFVFFRIYRVIRIIRGYHIFWHLGWDGKLTKKIHQFIYDTGFIYIFSVSIIILIISALIFSHFEHYPLKTAMWWAITTATTVGYGDIAPQTAGGRLDAAVLMIGGVGFIGLLTSSITDFFTKNNAANDDTSDKLDKLMREVDLLNQEVRYMRKELNQKQKTTAASKKPKQRRSKK</sequence>
<feature type="transmembrane region" description="Helical" evidence="9">
    <location>
        <begin position="13"/>
        <end position="35"/>
    </location>
</feature>
<comment type="subcellular location">
    <subcellularLocation>
        <location evidence="1">Membrane</location>
        <topology evidence="1">Multi-pass membrane protein</topology>
    </subcellularLocation>
</comment>
<keyword evidence="3 9" id="KW-0812">Transmembrane</keyword>
<evidence type="ECO:0000256" key="8">
    <source>
        <dbReference type="SAM" id="MobiDB-lite"/>
    </source>
</evidence>
<dbReference type="InterPro" id="IPR013099">
    <property type="entry name" value="K_chnl_dom"/>
</dbReference>
<keyword evidence="2" id="KW-0813">Transport</keyword>
<feature type="transmembrane region" description="Helical" evidence="9">
    <location>
        <begin position="47"/>
        <end position="66"/>
    </location>
</feature>
<dbReference type="InterPro" id="IPR027359">
    <property type="entry name" value="Volt_channel_dom_sf"/>
</dbReference>
<gene>
    <name evidence="11" type="ORF">R4146_02685</name>
</gene>
<keyword evidence="7" id="KW-0407">Ion channel</keyword>
<comment type="caution">
    <text evidence="11">The sequence shown here is derived from an EMBL/GenBank/DDBJ whole genome shotgun (WGS) entry which is preliminary data.</text>
</comment>
<dbReference type="Proteomes" id="UP001370590">
    <property type="component" value="Unassembled WGS sequence"/>
</dbReference>
<dbReference type="EMBL" id="JAWMWH010000001">
    <property type="protein sequence ID" value="MEJ6400086.1"/>
    <property type="molecule type" value="Genomic_DNA"/>
</dbReference>
<evidence type="ECO:0000256" key="5">
    <source>
        <dbReference type="ARBA" id="ARBA00023065"/>
    </source>
</evidence>
<protein>
    <submittedName>
        <fullName evidence="11">Ion channel</fullName>
    </submittedName>
</protein>
<dbReference type="PRINTS" id="PR00169">
    <property type="entry name" value="KCHANNEL"/>
</dbReference>
<keyword evidence="6 9" id="KW-0472">Membrane</keyword>
<evidence type="ECO:0000256" key="9">
    <source>
        <dbReference type="SAM" id="Phobius"/>
    </source>
</evidence>
<feature type="transmembrane region" description="Helical" evidence="9">
    <location>
        <begin position="187"/>
        <end position="209"/>
    </location>
</feature>
<accession>A0ABU8SJI8</accession>
<feature type="compositionally biased region" description="Basic residues" evidence="8">
    <location>
        <begin position="255"/>
        <end position="264"/>
    </location>
</feature>
<keyword evidence="5" id="KW-0406">Ion transport</keyword>
<evidence type="ECO:0000256" key="2">
    <source>
        <dbReference type="ARBA" id="ARBA00022448"/>
    </source>
</evidence>
<evidence type="ECO:0000256" key="7">
    <source>
        <dbReference type="ARBA" id="ARBA00023303"/>
    </source>
</evidence>
<evidence type="ECO:0000256" key="1">
    <source>
        <dbReference type="ARBA" id="ARBA00004141"/>
    </source>
</evidence>
<feature type="region of interest" description="Disordered" evidence="8">
    <location>
        <begin position="242"/>
        <end position="264"/>
    </location>
</feature>
<dbReference type="Gene3D" id="1.10.287.70">
    <property type="match status" value="1"/>
</dbReference>
<name>A0ABU8SJI8_9LACO</name>
<dbReference type="Gene3D" id="1.20.120.350">
    <property type="entry name" value="Voltage-gated potassium channels. Chain C"/>
    <property type="match status" value="1"/>
</dbReference>
<keyword evidence="4 9" id="KW-1133">Transmembrane helix</keyword>
<evidence type="ECO:0000256" key="3">
    <source>
        <dbReference type="ARBA" id="ARBA00022692"/>
    </source>
</evidence>
<dbReference type="SUPFAM" id="SSF81324">
    <property type="entry name" value="Voltage-gated potassium channels"/>
    <property type="match status" value="1"/>
</dbReference>
<evidence type="ECO:0000256" key="6">
    <source>
        <dbReference type="ARBA" id="ARBA00023136"/>
    </source>
</evidence>
<feature type="domain" description="Potassium channel" evidence="10">
    <location>
        <begin position="139"/>
        <end position="211"/>
    </location>
</feature>
<dbReference type="InterPro" id="IPR028325">
    <property type="entry name" value="VG_K_chnl"/>
</dbReference>
<dbReference type="RefSeq" id="WP_339960643.1">
    <property type="nucleotide sequence ID" value="NZ_JAWMWH010000001.1"/>
</dbReference>